<accession>A0A162MZZ4</accession>
<dbReference type="Gene3D" id="2.60.120.10">
    <property type="entry name" value="Jelly Rolls"/>
    <property type="match status" value="1"/>
</dbReference>
<evidence type="ECO:0000259" key="5">
    <source>
        <dbReference type="PROSITE" id="PS51063"/>
    </source>
</evidence>
<dbReference type="RefSeq" id="WP_068747322.1">
    <property type="nucleotide sequence ID" value="NZ_LOHZ01000015.1"/>
</dbReference>
<feature type="domain" description="Cyclic nucleotide-binding" evidence="4">
    <location>
        <begin position="13"/>
        <end position="118"/>
    </location>
</feature>
<dbReference type="InterPro" id="IPR036390">
    <property type="entry name" value="WH_DNA-bd_sf"/>
</dbReference>
<dbReference type="STRING" id="520767.ATZ99_01250"/>
<evidence type="ECO:0000259" key="4">
    <source>
        <dbReference type="PROSITE" id="PS50042"/>
    </source>
</evidence>
<proteinExistence type="predicted"/>
<keyword evidence="2" id="KW-0238">DNA-binding</keyword>
<dbReference type="CDD" id="cd00038">
    <property type="entry name" value="CAP_ED"/>
    <property type="match status" value="1"/>
</dbReference>
<dbReference type="InterPro" id="IPR018490">
    <property type="entry name" value="cNMP-bd_dom_sf"/>
</dbReference>
<dbReference type="PROSITE" id="PS51063">
    <property type="entry name" value="HTH_CRP_2"/>
    <property type="match status" value="1"/>
</dbReference>
<dbReference type="SMART" id="SM00419">
    <property type="entry name" value="HTH_CRP"/>
    <property type="match status" value="1"/>
</dbReference>
<evidence type="ECO:0000256" key="2">
    <source>
        <dbReference type="ARBA" id="ARBA00023125"/>
    </source>
</evidence>
<protein>
    <submittedName>
        <fullName evidence="6">Global nitrogen regulator</fullName>
    </submittedName>
</protein>
<dbReference type="GO" id="GO:0003700">
    <property type="term" value="F:DNA-binding transcription factor activity"/>
    <property type="evidence" value="ECO:0007669"/>
    <property type="project" value="TreeGrafter"/>
</dbReference>
<organism evidence="6 7">
    <name type="scientific">Thermovenabulum gondwanense</name>
    <dbReference type="NCBI Taxonomy" id="520767"/>
    <lineage>
        <taxon>Bacteria</taxon>
        <taxon>Bacillati</taxon>
        <taxon>Bacillota</taxon>
        <taxon>Clostridia</taxon>
        <taxon>Thermosediminibacterales</taxon>
        <taxon>Thermosediminibacteraceae</taxon>
        <taxon>Thermovenabulum</taxon>
    </lineage>
</organism>
<dbReference type="PATRIC" id="fig|520767.4.peg.132"/>
<dbReference type="Proteomes" id="UP000075737">
    <property type="component" value="Unassembled WGS sequence"/>
</dbReference>
<feature type="domain" description="HTH crp-type" evidence="5">
    <location>
        <begin position="150"/>
        <end position="218"/>
    </location>
</feature>
<dbReference type="GO" id="GO:0005829">
    <property type="term" value="C:cytosol"/>
    <property type="evidence" value="ECO:0007669"/>
    <property type="project" value="TreeGrafter"/>
</dbReference>
<keyword evidence="3" id="KW-0804">Transcription</keyword>
<dbReference type="InterPro" id="IPR012318">
    <property type="entry name" value="HTH_CRP"/>
</dbReference>
<dbReference type="InterPro" id="IPR000595">
    <property type="entry name" value="cNMP-bd_dom"/>
</dbReference>
<sequence length="226" mass="25637">MKEIVSSLTLCPLFKSMSKKNIEDILNSVDYKIKPFNKGQLIAVEGDDCLNIGIILDGSVEIKKIFASGRSITVASLKKGNIFGEVIIFSDIRKYPSTITAFTETKIMFISVDDVIKLCNSNKKFLFNFISLLSNRILMLNEKITIISQKSIRQKISLLLLEEFKKNKSLILELPLSRKDLAEYLGIPRPSLSREMIKMKNEGIIDFKKNTIKILNLSELENSLIE</sequence>
<evidence type="ECO:0000313" key="6">
    <source>
        <dbReference type="EMBL" id="KYO68616.1"/>
    </source>
</evidence>
<dbReference type="SUPFAM" id="SSF51206">
    <property type="entry name" value="cAMP-binding domain-like"/>
    <property type="match status" value="1"/>
</dbReference>
<dbReference type="SMART" id="SM00100">
    <property type="entry name" value="cNMP"/>
    <property type="match status" value="1"/>
</dbReference>
<evidence type="ECO:0000256" key="1">
    <source>
        <dbReference type="ARBA" id="ARBA00023015"/>
    </source>
</evidence>
<keyword evidence="7" id="KW-1185">Reference proteome</keyword>
<name>A0A162MZZ4_9FIRM</name>
<evidence type="ECO:0000256" key="3">
    <source>
        <dbReference type="ARBA" id="ARBA00023163"/>
    </source>
</evidence>
<dbReference type="EMBL" id="LOHZ01000015">
    <property type="protein sequence ID" value="KYO68616.1"/>
    <property type="molecule type" value="Genomic_DNA"/>
</dbReference>
<gene>
    <name evidence="6" type="primary">ntcA</name>
    <name evidence="6" type="ORF">ATZ99_01250</name>
</gene>
<dbReference type="PROSITE" id="PS50042">
    <property type="entry name" value="CNMP_BINDING_3"/>
    <property type="match status" value="1"/>
</dbReference>
<dbReference type="OrthoDB" id="9774616at2"/>
<keyword evidence="1" id="KW-0805">Transcription regulation</keyword>
<dbReference type="GO" id="GO:0003677">
    <property type="term" value="F:DNA binding"/>
    <property type="evidence" value="ECO:0007669"/>
    <property type="project" value="UniProtKB-KW"/>
</dbReference>
<dbReference type="AlphaFoldDB" id="A0A162MZZ4"/>
<dbReference type="Pfam" id="PF13545">
    <property type="entry name" value="HTH_Crp_2"/>
    <property type="match status" value="1"/>
</dbReference>
<dbReference type="PANTHER" id="PTHR24567:SF58">
    <property type="entry name" value="CYCLIC AMP-BINDING REGULATORY PROTEIN"/>
    <property type="match status" value="1"/>
</dbReference>
<evidence type="ECO:0000313" key="7">
    <source>
        <dbReference type="Proteomes" id="UP000075737"/>
    </source>
</evidence>
<dbReference type="SUPFAM" id="SSF46785">
    <property type="entry name" value="Winged helix' DNA-binding domain"/>
    <property type="match status" value="1"/>
</dbReference>
<dbReference type="PANTHER" id="PTHR24567">
    <property type="entry name" value="CRP FAMILY TRANSCRIPTIONAL REGULATORY PROTEIN"/>
    <property type="match status" value="1"/>
</dbReference>
<reference evidence="6 7" key="1">
    <citation type="submission" date="2015-12" db="EMBL/GenBank/DDBJ databases">
        <title>Draft genome of Thermovenabulum gondwanense isolated from a red thermophilic microbial mat colonisisng an outflow channel of a bore well.</title>
        <authorList>
            <person name="Patel B.K."/>
        </authorList>
    </citation>
    <scope>NUCLEOTIDE SEQUENCE [LARGE SCALE GENOMIC DNA]</scope>
    <source>
        <strain evidence="6 7">R270</strain>
    </source>
</reference>
<dbReference type="Pfam" id="PF00027">
    <property type="entry name" value="cNMP_binding"/>
    <property type="match status" value="1"/>
</dbReference>
<dbReference type="InterPro" id="IPR014710">
    <property type="entry name" value="RmlC-like_jellyroll"/>
</dbReference>
<dbReference type="InterPro" id="IPR050397">
    <property type="entry name" value="Env_Response_Regulators"/>
</dbReference>
<comment type="caution">
    <text evidence="6">The sequence shown here is derived from an EMBL/GenBank/DDBJ whole genome shotgun (WGS) entry which is preliminary data.</text>
</comment>